<proteinExistence type="predicted"/>
<protein>
    <submittedName>
        <fullName evidence="1">Uncharacterized protein</fullName>
    </submittedName>
</protein>
<gene>
    <name evidence="1" type="ORF">MBJ925_LOCUS10108</name>
</gene>
<dbReference type="Proteomes" id="UP000663824">
    <property type="component" value="Unassembled WGS sequence"/>
</dbReference>
<sequence length="554" mass="65680">MNTTNHSLNYIYTELSDPIFDIMDENDDELEYTTDELNRYYLEDSYLYPWIDNEETIENDLIYDFNDDLPLQEEEQEVLSQRLSQLSTNHDNDEPTTATMNKRPRLSMTTIDENENENEIPKYLLLINPLFVRMIRNFIDTTSSSLEIAELQKIAVYMHHIKTLQLQKQISMTYLLSGTGQLGSSEFELVRVDRGVWSIQVKNVLIEQQKNLSSITTMEINHDQDDHATCEALVRQGLKERNEKIDYYQKKCDEIKNHFMETNSNIEIAIEHYVQQYGIQVVQLKSNLKKALIKYDYDTEILERQYKQQKPNEYQIQIAQHLYEKRAEAEKAKRTLKELKYRIFYNRPLLSLDSIENSKTTANNTSTTTTTINSETSQQQSWLNTYEKQIERKKMNLMAMYIAKAESQFYQCQKIFDDELSRMWQNHRNLVKNQGMTTTLIHLIERRLALITEKFRQIYNYRFDYYLQNDQQQQQQQRIGFSTSLIIDTTHHTLTKKEIQLLNRGPSYVPPYQLSISSSMTTNDEIIKRKYAPLKHQLATLFSKYHINIAVSME</sequence>
<accession>A0A816N758</accession>
<evidence type="ECO:0000313" key="2">
    <source>
        <dbReference type="Proteomes" id="UP000663824"/>
    </source>
</evidence>
<dbReference type="AlphaFoldDB" id="A0A816N758"/>
<dbReference type="EMBL" id="CAJNRE010004091">
    <property type="protein sequence ID" value="CAF2032654.1"/>
    <property type="molecule type" value="Genomic_DNA"/>
</dbReference>
<comment type="caution">
    <text evidence="1">The sequence shown here is derived from an EMBL/GenBank/DDBJ whole genome shotgun (WGS) entry which is preliminary data.</text>
</comment>
<organism evidence="1 2">
    <name type="scientific">Rotaria magnacalcarata</name>
    <dbReference type="NCBI Taxonomy" id="392030"/>
    <lineage>
        <taxon>Eukaryota</taxon>
        <taxon>Metazoa</taxon>
        <taxon>Spiralia</taxon>
        <taxon>Gnathifera</taxon>
        <taxon>Rotifera</taxon>
        <taxon>Eurotatoria</taxon>
        <taxon>Bdelloidea</taxon>
        <taxon>Philodinida</taxon>
        <taxon>Philodinidae</taxon>
        <taxon>Rotaria</taxon>
    </lineage>
</organism>
<name>A0A816N758_9BILA</name>
<evidence type="ECO:0000313" key="1">
    <source>
        <dbReference type="EMBL" id="CAF2032654.1"/>
    </source>
</evidence>
<reference evidence="1" key="1">
    <citation type="submission" date="2021-02" db="EMBL/GenBank/DDBJ databases">
        <authorList>
            <person name="Nowell W R."/>
        </authorList>
    </citation>
    <scope>NUCLEOTIDE SEQUENCE</scope>
</reference>